<accession>A0A178J848</accession>
<dbReference type="EMBL" id="LUAX01000007">
    <property type="protein sequence ID" value="OAM97708.1"/>
    <property type="molecule type" value="Genomic_DNA"/>
</dbReference>
<dbReference type="InterPro" id="IPR020846">
    <property type="entry name" value="MFS_dom"/>
</dbReference>
<reference evidence="7 8" key="1">
    <citation type="submission" date="2016-03" db="EMBL/GenBank/DDBJ databases">
        <title>Draft genome sequence of the Vibrio tubiashii subs. europaeus.</title>
        <authorList>
            <person name="Spinard E."/>
            <person name="Dubert J."/>
            <person name="Nelson D.R."/>
            <person name="Barja J.L."/>
        </authorList>
    </citation>
    <scope>NUCLEOTIDE SEQUENCE [LARGE SCALE GENOMIC DNA]</scope>
    <source>
        <strain evidence="8">PP-638</strain>
        <strain evidence="7">PP2-638</strain>
    </source>
</reference>
<dbReference type="PANTHER" id="PTHR23530">
    <property type="entry name" value="TRANSPORT PROTEIN-RELATED"/>
    <property type="match status" value="1"/>
</dbReference>
<dbReference type="EMBL" id="JAPFIT010000010">
    <property type="protein sequence ID" value="MDC5739433.1"/>
    <property type="molecule type" value="Genomic_DNA"/>
</dbReference>
<evidence type="ECO:0000256" key="1">
    <source>
        <dbReference type="ARBA" id="ARBA00022692"/>
    </source>
</evidence>
<dbReference type="SUPFAM" id="SSF103473">
    <property type="entry name" value="MFS general substrate transporter"/>
    <property type="match status" value="1"/>
</dbReference>
<dbReference type="PANTHER" id="PTHR23530:SF1">
    <property type="entry name" value="PERMEASE, MAJOR FACILITATOR SUPERFAMILY-RELATED"/>
    <property type="match status" value="1"/>
</dbReference>
<sequence length="418" mass="45581">MTQSALIYRFATQQALHWSITGLIVPVLILLFQTRGLNLTEIGIVMALWIGTTALLEVPLGSFADQFGRVRTYRLSLLMTILGAALMLQASNLIFVMVSAVLLGAARAIYSGTLDAWFYDQFQSIEGEASYHSALAKINIMVTFGLALGSLIGGWLPDSGLVHFSWMQSIYDINLLVIITASIALLIVTQWLVPIELSKTGSKPEPRPSNLLTKGRQALRLSWHHSVLKPVMQITLVLGMVLSCVENLWQPYLSELLSERDSGTQVFGLISALYFLMAALSSWLSVKVLSWFSGSHRMLLLVSRVASAGVLFGLALTTQLESFAIVYLLFFFLFTLGENSQSVLLQDSTPSDMRSTMLSISSLMVTVGGMGASLGFGYLADHFGIGVSWSIAAILLMASSMLFALIPAEKAKRGHSLV</sequence>
<feature type="transmembrane region" description="Helical" evidence="4">
    <location>
        <begin position="15"/>
        <end position="32"/>
    </location>
</feature>
<dbReference type="Proteomes" id="UP001150001">
    <property type="component" value="Unassembled WGS sequence"/>
</dbReference>
<feature type="transmembrane region" description="Helical" evidence="4">
    <location>
        <begin position="386"/>
        <end position="406"/>
    </location>
</feature>
<proteinExistence type="predicted"/>
<dbReference type="InterPro" id="IPR011701">
    <property type="entry name" value="MFS"/>
</dbReference>
<keyword evidence="1 4" id="KW-0812">Transmembrane</keyword>
<gene>
    <name evidence="7" type="ORF">AZ468_19420</name>
    <name evidence="6" type="ORF">OPW20_05115</name>
</gene>
<feature type="transmembrane region" description="Helical" evidence="4">
    <location>
        <begin position="298"/>
        <end position="318"/>
    </location>
</feature>
<dbReference type="RefSeq" id="WP_069668888.1">
    <property type="nucleotide sequence ID" value="NZ_JAPFIM010000018.1"/>
</dbReference>
<evidence type="ECO:0000313" key="9">
    <source>
        <dbReference type="Proteomes" id="UP001150001"/>
    </source>
</evidence>
<dbReference type="Gene3D" id="1.20.1250.20">
    <property type="entry name" value="MFS general substrate transporter like domains"/>
    <property type="match status" value="1"/>
</dbReference>
<dbReference type="GO" id="GO:0022857">
    <property type="term" value="F:transmembrane transporter activity"/>
    <property type="evidence" value="ECO:0007669"/>
    <property type="project" value="InterPro"/>
</dbReference>
<evidence type="ECO:0000259" key="5">
    <source>
        <dbReference type="PROSITE" id="PS50850"/>
    </source>
</evidence>
<feature type="transmembrane region" description="Helical" evidence="4">
    <location>
        <begin position="324"/>
        <end position="345"/>
    </location>
</feature>
<dbReference type="Proteomes" id="UP000094761">
    <property type="component" value="Unassembled WGS sequence"/>
</dbReference>
<dbReference type="Pfam" id="PF07690">
    <property type="entry name" value="MFS_1"/>
    <property type="match status" value="1"/>
</dbReference>
<evidence type="ECO:0000256" key="3">
    <source>
        <dbReference type="ARBA" id="ARBA00023136"/>
    </source>
</evidence>
<dbReference type="InterPro" id="IPR036259">
    <property type="entry name" value="MFS_trans_sf"/>
</dbReference>
<feature type="domain" description="Major facilitator superfamily (MFS) profile" evidence="5">
    <location>
        <begin position="1"/>
        <end position="410"/>
    </location>
</feature>
<reference evidence="6" key="2">
    <citation type="submission" date="2022-11" db="EMBL/GenBank/DDBJ databases">
        <title>Role of the vibriolysin VemA secreted by the emergent pathogen Vibrio europaeus in the colonization of Manila clam mucus.</title>
        <authorList>
            <person name="Martinez C."/>
            <person name="Rodriguez S."/>
            <person name="Vences A."/>
            <person name="Barja J.L."/>
            <person name="Toranzo A.E."/>
            <person name="Dubert J."/>
        </authorList>
    </citation>
    <scope>NUCLEOTIDE SEQUENCE</scope>
    <source>
        <strain evidence="6">3454</strain>
    </source>
</reference>
<name>A0A178J848_9VIBR</name>
<evidence type="ECO:0000256" key="4">
    <source>
        <dbReference type="SAM" id="Phobius"/>
    </source>
</evidence>
<feature type="transmembrane region" description="Helical" evidence="4">
    <location>
        <begin position="357"/>
        <end position="380"/>
    </location>
</feature>
<dbReference type="OrthoDB" id="9816124at2"/>
<feature type="transmembrane region" description="Helical" evidence="4">
    <location>
        <begin position="44"/>
        <end position="64"/>
    </location>
</feature>
<keyword evidence="3 4" id="KW-0472">Membrane</keyword>
<dbReference type="PROSITE" id="PS50850">
    <property type="entry name" value="MFS"/>
    <property type="match status" value="1"/>
</dbReference>
<feature type="transmembrane region" description="Helical" evidence="4">
    <location>
        <begin position="169"/>
        <end position="193"/>
    </location>
</feature>
<evidence type="ECO:0000313" key="6">
    <source>
        <dbReference type="EMBL" id="MDC5739433.1"/>
    </source>
</evidence>
<feature type="transmembrane region" description="Helical" evidence="4">
    <location>
        <begin position="138"/>
        <end position="157"/>
    </location>
</feature>
<organism evidence="7 8">
    <name type="scientific">Vibrio europaeus</name>
    <dbReference type="NCBI Taxonomy" id="300876"/>
    <lineage>
        <taxon>Bacteria</taxon>
        <taxon>Pseudomonadati</taxon>
        <taxon>Pseudomonadota</taxon>
        <taxon>Gammaproteobacteria</taxon>
        <taxon>Vibrionales</taxon>
        <taxon>Vibrionaceae</taxon>
        <taxon>Vibrio</taxon>
        <taxon>Vibrio oreintalis group</taxon>
    </lineage>
</organism>
<protein>
    <submittedName>
        <fullName evidence="7">MFS transporter</fullName>
    </submittedName>
</protein>
<dbReference type="InterPro" id="IPR053160">
    <property type="entry name" value="MFS_DHA3_Transporter"/>
</dbReference>
<dbReference type="AlphaFoldDB" id="A0A178J848"/>
<dbReference type="GeneID" id="78077896"/>
<evidence type="ECO:0000313" key="7">
    <source>
        <dbReference type="EMBL" id="OAM97708.1"/>
    </source>
</evidence>
<keyword evidence="2 4" id="KW-1133">Transmembrane helix</keyword>
<evidence type="ECO:0000313" key="8">
    <source>
        <dbReference type="Proteomes" id="UP000094761"/>
    </source>
</evidence>
<evidence type="ECO:0000256" key="2">
    <source>
        <dbReference type="ARBA" id="ARBA00022989"/>
    </source>
</evidence>
<comment type="caution">
    <text evidence="7">The sequence shown here is derived from an EMBL/GenBank/DDBJ whole genome shotgun (WGS) entry which is preliminary data.</text>
</comment>
<feature type="transmembrane region" description="Helical" evidence="4">
    <location>
        <begin position="76"/>
        <end position="103"/>
    </location>
</feature>
<feature type="transmembrane region" description="Helical" evidence="4">
    <location>
        <begin position="269"/>
        <end position="286"/>
    </location>
</feature>
<keyword evidence="9" id="KW-1185">Reference proteome</keyword>
<feature type="transmembrane region" description="Helical" evidence="4">
    <location>
        <begin position="230"/>
        <end position="249"/>
    </location>
</feature>